<dbReference type="InterPro" id="IPR023365">
    <property type="entry name" value="Sortase_dom-sf"/>
</dbReference>
<accession>A0A1Q9JFR2</accession>
<keyword evidence="5" id="KW-1185">Reference proteome</keyword>
<dbReference type="OrthoDB" id="1648028at2"/>
<evidence type="ECO:0000256" key="3">
    <source>
        <dbReference type="SAM" id="Phobius"/>
    </source>
</evidence>
<sequence>MGKKKKNGLLARLLVVILFCAGISFLAYPVISNMHNQWQNAQHQAEYDRVIKAQSANESRKLWKNAQAYNEEHTYNTSVDIFGENKKAADTDRYQYRKMLNPTGDGMMGYIEIPKINIMLSVFHGTSNEVLEKGVGHLAGTSLPVGGDNSHCVLAAHRGLPSAKLFTDLDQIEKGDKFYLHMIDHTLAYQIDQIKIIKPKQLEDELAIISGDDLVTLLTCTPYGVNTHRLLVRGHRISMDSHKKINPLRKYIRYGVLATIIVFLIGVKWYVWKKRKKRKTK</sequence>
<dbReference type="AlphaFoldDB" id="A0A1Q9JFR2"/>
<keyword evidence="3" id="KW-0472">Membrane</keyword>
<dbReference type="InterPro" id="IPR005754">
    <property type="entry name" value="Sortase"/>
</dbReference>
<dbReference type="NCBIfam" id="NF033745">
    <property type="entry name" value="class_C_sortase"/>
    <property type="match status" value="1"/>
</dbReference>
<dbReference type="EMBL" id="MJIE01000001">
    <property type="protein sequence ID" value="OLR55076.1"/>
    <property type="molecule type" value="Genomic_DNA"/>
</dbReference>
<comment type="caution">
    <text evidence="4">The sequence shown here is derived from an EMBL/GenBank/DDBJ whole genome shotgun (WGS) entry which is preliminary data.</text>
</comment>
<proteinExistence type="predicted"/>
<evidence type="ECO:0000256" key="2">
    <source>
        <dbReference type="PIRSR" id="PIRSR605754-1"/>
    </source>
</evidence>
<keyword evidence="1" id="KW-0378">Hydrolase</keyword>
<dbReference type="Pfam" id="PF04203">
    <property type="entry name" value="Sortase"/>
    <property type="match status" value="1"/>
</dbReference>
<dbReference type="NCBIfam" id="TIGR01076">
    <property type="entry name" value="sortase_fam"/>
    <property type="match status" value="1"/>
</dbReference>
<dbReference type="InterPro" id="IPR042002">
    <property type="entry name" value="Sortase_C"/>
</dbReference>
<dbReference type="Gene3D" id="2.40.260.10">
    <property type="entry name" value="Sortase"/>
    <property type="match status" value="1"/>
</dbReference>
<feature type="active site" description="Proton donor/acceptor" evidence="2">
    <location>
        <position position="157"/>
    </location>
</feature>
<evidence type="ECO:0000256" key="1">
    <source>
        <dbReference type="ARBA" id="ARBA00022801"/>
    </source>
</evidence>
<evidence type="ECO:0000313" key="5">
    <source>
        <dbReference type="Proteomes" id="UP000187404"/>
    </source>
</evidence>
<protein>
    <submittedName>
        <fullName evidence="4">Class C sortase</fullName>
    </submittedName>
</protein>
<dbReference type="SUPFAM" id="SSF63817">
    <property type="entry name" value="Sortase"/>
    <property type="match status" value="1"/>
</dbReference>
<feature type="transmembrane region" description="Helical" evidence="3">
    <location>
        <begin position="251"/>
        <end position="271"/>
    </location>
</feature>
<dbReference type="GO" id="GO:0016787">
    <property type="term" value="F:hydrolase activity"/>
    <property type="evidence" value="ECO:0007669"/>
    <property type="project" value="UniProtKB-KW"/>
</dbReference>
<keyword evidence="3" id="KW-0812">Transmembrane</keyword>
<evidence type="ECO:0000313" key="4">
    <source>
        <dbReference type="EMBL" id="OLR55076.1"/>
    </source>
</evidence>
<dbReference type="Proteomes" id="UP000187404">
    <property type="component" value="Unassembled WGS sequence"/>
</dbReference>
<dbReference type="RefSeq" id="WP_075712076.1">
    <property type="nucleotide sequence ID" value="NZ_MJIE01000001.1"/>
</dbReference>
<reference evidence="4 5" key="1">
    <citation type="journal article" date="2016" name="Appl. Environ. Microbiol.">
        <title>Function and Phylogeny of Bacterial Butyryl Coenzyme A:Acetate Transferases and Their Diversity in the Proximal Colon of Swine.</title>
        <authorList>
            <person name="Trachsel J."/>
            <person name="Bayles D.O."/>
            <person name="Looft T."/>
            <person name="Levine U.Y."/>
            <person name="Allen H.K."/>
        </authorList>
    </citation>
    <scope>NUCLEOTIDE SEQUENCE [LARGE SCALE GENOMIC DNA]</scope>
    <source>
        <strain evidence="4 5">68-3-10</strain>
    </source>
</reference>
<gene>
    <name evidence="4" type="ORF">BHK98_02740</name>
</gene>
<keyword evidence="3" id="KW-1133">Transmembrane helix</keyword>
<organism evidence="4 5">
    <name type="scientific">Hornefia porci</name>
    <dbReference type="NCBI Taxonomy" id="2652292"/>
    <lineage>
        <taxon>Bacteria</taxon>
        <taxon>Bacillati</taxon>
        <taxon>Bacillota</taxon>
        <taxon>Clostridia</taxon>
        <taxon>Peptostreptococcales</taxon>
        <taxon>Anaerovoracaceae</taxon>
        <taxon>Hornefia</taxon>
    </lineage>
</organism>
<feature type="active site" description="Acyl-thioester intermediate" evidence="2">
    <location>
        <position position="220"/>
    </location>
</feature>
<feature type="transmembrane region" description="Helical" evidence="3">
    <location>
        <begin position="9"/>
        <end position="31"/>
    </location>
</feature>
<dbReference type="STRING" id="1261640.BHK98_02740"/>
<name>A0A1Q9JFR2_9FIRM</name>
<dbReference type="CDD" id="cd05827">
    <property type="entry name" value="Sortase_C"/>
    <property type="match status" value="1"/>
</dbReference>